<evidence type="ECO:0000313" key="2">
    <source>
        <dbReference type="Proteomes" id="UP001596137"/>
    </source>
</evidence>
<comment type="caution">
    <text evidence="1">The sequence shown here is derived from an EMBL/GenBank/DDBJ whole genome shotgun (WGS) entry which is preliminary data.</text>
</comment>
<evidence type="ECO:0000313" key="1">
    <source>
        <dbReference type="EMBL" id="MFC6079899.1"/>
    </source>
</evidence>
<dbReference type="RefSeq" id="WP_380746402.1">
    <property type="nucleotide sequence ID" value="NZ_JBHSRF010000002.1"/>
</dbReference>
<dbReference type="EMBL" id="JBHSRF010000002">
    <property type="protein sequence ID" value="MFC6079899.1"/>
    <property type="molecule type" value="Genomic_DNA"/>
</dbReference>
<keyword evidence="2" id="KW-1185">Reference proteome</keyword>
<accession>A0ABW1N900</accession>
<reference evidence="2" key="1">
    <citation type="journal article" date="2019" name="Int. J. Syst. Evol. Microbiol.">
        <title>The Global Catalogue of Microorganisms (GCM) 10K type strain sequencing project: providing services to taxonomists for standard genome sequencing and annotation.</title>
        <authorList>
            <consortium name="The Broad Institute Genomics Platform"/>
            <consortium name="The Broad Institute Genome Sequencing Center for Infectious Disease"/>
            <person name="Wu L."/>
            <person name="Ma J."/>
        </authorList>
    </citation>
    <scope>NUCLEOTIDE SEQUENCE [LARGE SCALE GENOMIC DNA]</scope>
    <source>
        <strain evidence="2">JCM 30346</strain>
    </source>
</reference>
<organism evidence="1 2">
    <name type="scientific">Sphaerisporangium aureirubrum</name>
    <dbReference type="NCBI Taxonomy" id="1544736"/>
    <lineage>
        <taxon>Bacteria</taxon>
        <taxon>Bacillati</taxon>
        <taxon>Actinomycetota</taxon>
        <taxon>Actinomycetes</taxon>
        <taxon>Streptosporangiales</taxon>
        <taxon>Streptosporangiaceae</taxon>
        <taxon>Sphaerisporangium</taxon>
    </lineage>
</organism>
<sequence length="51" mass="5444">MGLPGLLGDRRLSGLVQVGLPAATDRARRFLAAPKRIHSRLSRSSSTSAGW</sequence>
<gene>
    <name evidence="1" type="ORF">ACFP1K_01915</name>
</gene>
<name>A0ABW1N900_9ACTN</name>
<dbReference type="Proteomes" id="UP001596137">
    <property type="component" value="Unassembled WGS sequence"/>
</dbReference>
<protein>
    <submittedName>
        <fullName evidence="1">Uncharacterized protein</fullName>
    </submittedName>
</protein>
<proteinExistence type="predicted"/>